<comment type="subcellular location">
    <subcellularLocation>
        <location evidence="1">Cell membrane</location>
        <topology evidence="1">Multi-pass membrane protein</topology>
    </subcellularLocation>
</comment>
<evidence type="ECO:0000256" key="4">
    <source>
        <dbReference type="ARBA" id="ARBA00022989"/>
    </source>
</evidence>
<keyword evidence="9" id="KW-1185">Reference proteome</keyword>
<feature type="transmembrane region" description="Helical" evidence="6">
    <location>
        <begin position="193"/>
        <end position="214"/>
    </location>
</feature>
<keyword evidence="4 6" id="KW-1133">Transmembrane helix</keyword>
<name>A0ABX6YJS3_9MICO</name>
<dbReference type="Proteomes" id="UP000662814">
    <property type="component" value="Chromosome"/>
</dbReference>
<reference evidence="8 9" key="1">
    <citation type="submission" date="2020-12" db="EMBL/GenBank/DDBJ databases">
        <title>Microbacterium sp. HY060.</title>
        <authorList>
            <person name="Zhou J."/>
        </authorList>
    </citation>
    <scope>NUCLEOTIDE SEQUENCE [LARGE SCALE GENOMIC DNA]</scope>
    <source>
        <strain evidence="8 9">HY60</strain>
    </source>
</reference>
<feature type="transmembrane region" description="Helical" evidence="6">
    <location>
        <begin position="226"/>
        <end position="249"/>
    </location>
</feature>
<dbReference type="Pfam" id="PF02687">
    <property type="entry name" value="FtsX"/>
    <property type="match status" value="2"/>
</dbReference>
<feature type="transmembrane region" description="Helical" evidence="6">
    <location>
        <begin position="57"/>
        <end position="80"/>
    </location>
</feature>
<dbReference type="RefSeq" id="WP_166985987.1">
    <property type="nucleotide sequence ID" value="NZ_CP061169.1"/>
</dbReference>
<evidence type="ECO:0000256" key="5">
    <source>
        <dbReference type="ARBA" id="ARBA00023136"/>
    </source>
</evidence>
<gene>
    <name evidence="8" type="ORF">HCR76_00400</name>
</gene>
<feature type="transmembrane region" description="Helical" evidence="6">
    <location>
        <begin position="366"/>
        <end position="395"/>
    </location>
</feature>
<feature type="transmembrane region" description="Helical" evidence="6">
    <location>
        <begin position="16"/>
        <end position="37"/>
    </location>
</feature>
<feature type="domain" description="ABC3 transporter permease C-terminal" evidence="7">
    <location>
        <begin position="331"/>
        <end position="437"/>
    </location>
</feature>
<sequence>MIRLVVSDLGWHAREWVGILVVTIAAGFVGAIAAGLLETGASNGGDVQVAMIGGSGVVLTFSSVTALIVLSSSANLTVTLQQRSYALWQLAGIRPRQVGRVVLGQLVVVGILGAVSGSILARALFRSVFEFAFADWQGMSGLPLHLGAASVGCVVVAVVGTIVLGGLRGVRRASRVAPIEALREPEPPSVRLTWFRMLLAAATATGIVWMALAMNSGDFDLIMNSSIFVTPMIAALIAALGPVLFSLVLRAWTACVPSRASAAWYLARHSAAHRLSRSTAAISPLMVAVALTGGLYTTVAVLKQSFIERTGDASGFGIEFASVVLMLGGPLLLSGIAAAATVFISSHAREREFALVQAAGSTRRTIVWMSVFEAVIYAITATILGLVAIVSGGIITVLALELNTLPISFASVSLVAAGGLALLLVATLVPTLAALRTEIPRTLAVE</sequence>
<feature type="transmembrane region" description="Helical" evidence="6">
    <location>
        <begin position="407"/>
        <end position="435"/>
    </location>
</feature>
<dbReference type="InterPro" id="IPR003838">
    <property type="entry name" value="ABC3_permease_C"/>
</dbReference>
<feature type="domain" description="ABC3 transporter permease C-terminal" evidence="7">
    <location>
        <begin position="57"/>
        <end position="176"/>
    </location>
</feature>
<organism evidence="8 9">
    <name type="scientific">Paramicrobacterium chengjingii</name>
    <dbReference type="NCBI Taxonomy" id="2769067"/>
    <lineage>
        <taxon>Bacteria</taxon>
        <taxon>Bacillati</taxon>
        <taxon>Actinomycetota</taxon>
        <taxon>Actinomycetes</taxon>
        <taxon>Micrococcales</taxon>
        <taxon>Microbacteriaceae</taxon>
        <taxon>Paramicrobacterium</taxon>
    </lineage>
</organism>
<dbReference type="EMBL" id="CP061169">
    <property type="protein sequence ID" value="QPZ38610.1"/>
    <property type="molecule type" value="Genomic_DNA"/>
</dbReference>
<evidence type="ECO:0000256" key="3">
    <source>
        <dbReference type="ARBA" id="ARBA00022692"/>
    </source>
</evidence>
<protein>
    <submittedName>
        <fullName evidence="8">ABC transporter permease</fullName>
    </submittedName>
</protein>
<accession>A0ABX6YJS3</accession>
<evidence type="ECO:0000313" key="8">
    <source>
        <dbReference type="EMBL" id="QPZ38610.1"/>
    </source>
</evidence>
<keyword evidence="3 6" id="KW-0812">Transmembrane</keyword>
<feature type="transmembrane region" description="Helical" evidence="6">
    <location>
        <begin position="322"/>
        <end position="345"/>
    </location>
</feature>
<feature type="transmembrane region" description="Helical" evidence="6">
    <location>
        <begin position="280"/>
        <end position="302"/>
    </location>
</feature>
<evidence type="ECO:0000256" key="2">
    <source>
        <dbReference type="ARBA" id="ARBA00022475"/>
    </source>
</evidence>
<evidence type="ECO:0000256" key="6">
    <source>
        <dbReference type="SAM" id="Phobius"/>
    </source>
</evidence>
<keyword evidence="2" id="KW-1003">Cell membrane</keyword>
<proteinExistence type="predicted"/>
<keyword evidence="5 6" id="KW-0472">Membrane</keyword>
<evidence type="ECO:0000259" key="7">
    <source>
        <dbReference type="Pfam" id="PF02687"/>
    </source>
</evidence>
<evidence type="ECO:0000256" key="1">
    <source>
        <dbReference type="ARBA" id="ARBA00004651"/>
    </source>
</evidence>
<feature type="transmembrane region" description="Helical" evidence="6">
    <location>
        <begin position="145"/>
        <end position="167"/>
    </location>
</feature>
<evidence type="ECO:0000313" key="9">
    <source>
        <dbReference type="Proteomes" id="UP000662814"/>
    </source>
</evidence>
<feature type="transmembrane region" description="Helical" evidence="6">
    <location>
        <begin position="101"/>
        <end position="125"/>
    </location>
</feature>